<proteinExistence type="predicted"/>
<evidence type="ECO:0000313" key="3">
    <source>
        <dbReference type="Proteomes" id="UP000324800"/>
    </source>
</evidence>
<protein>
    <submittedName>
        <fullName evidence="2">Uncharacterized protein</fullName>
    </submittedName>
</protein>
<keyword evidence="1" id="KW-0472">Membrane</keyword>
<dbReference type="InterPro" id="IPR006626">
    <property type="entry name" value="PbH1"/>
</dbReference>
<keyword evidence="1" id="KW-1133">Transmembrane helix</keyword>
<reference evidence="2 3" key="1">
    <citation type="submission" date="2019-03" db="EMBL/GenBank/DDBJ databases">
        <title>Single cell metagenomics reveals metabolic interactions within the superorganism composed of flagellate Streblomastix strix and complex community of Bacteroidetes bacteria on its surface.</title>
        <authorList>
            <person name="Treitli S.C."/>
            <person name="Kolisko M."/>
            <person name="Husnik F."/>
            <person name="Keeling P."/>
            <person name="Hampl V."/>
        </authorList>
    </citation>
    <scope>NUCLEOTIDE SEQUENCE [LARGE SCALE GENOMIC DNA]</scope>
    <source>
        <strain evidence="2">ST1C</strain>
    </source>
</reference>
<dbReference type="InterPro" id="IPR011050">
    <property type="entry name" value="Pectin_lyase_fold/virulence"/>
</dbReference>
<dbReference type="SUPFAM" id="SSF51126">
    <property type="entry name" value="Pectin lyase-like"/>
    <property type="match status" value="2"/>
</dbReference>
<dbReference type="Proteomes" id="UP000324800">
    <property type="component" value="Unassembled WGS sequence"/>
</dbReference>
<evidence type="ECO:0000313" key="2">
    <source>
        <dbReference type="EMBL" id="KAA6396293.1"/>
    </source>
</evidence>
<dbReference type="PANTHER" id="PTHR11319:SF35">
    <property type="entry name" value="OUTER MEMBRANE PROTEIN PMPC-RELATED"/>
    <property type="match status" value="1"/>
</dbReference>
<dbReference type="EMBL" id="SNRW01001462">
    <property type="protein sequence ID" value="KAA6396293.1"/>
    <property type="molecule type" value="Genomic_DNA"/>
</dbReference>
<name>A0A5J4WNA9_9EUKA</name>
<comment type="caution">
    <text evidence="2">The sequence shown here is derived from an EMBL/GenBank/DDBJ whole genome shotgun (WGS) entry which is preliminary data.</text>
</comment>
<keyword evidence="1" id="KW-0812">Transmembrane</keyword>
<accession>A0A5J4WNA9</accession>
<sequence length="2271" mass="247114">MIQSDGYDSVEDYSKQSILTSSFSRSLFTISGTSHLQLLGLHFDNLNPTSNNPLILISLTNDNKNPEVIFKDCIFEQINPESISLSHTLIKVSGGHFIVENTIIQNYEFENAQRVIELIGSGQYQVDIINSEFKNISQVGTSGADGGAVIKSDQDYYRNFMVKDCIFTDIYTDGNGGAINSAGLYGTIQVYGTIFTRCVGRNGGAFYVNKAVFTYITKDDYCEFKDCESNSQNEEEGGGAVCIIFQISSCELLIRNCLFDSCKGNNNKGGALHMTLFRSVSVIDGVQFKNCQGSSGGAISYVGNDNNILNINGSTSFTSCSSLSNPGGAIHSILNNGVIALIENTQFESCNSANSDGGSIFAQINNESLSINKVRFIGSSCSQPGSGGAIAIVQQNSNSRISITESSFINCQTLSGSSSRYGWGGAIYISTLILATELSSTNFLLTNLSFLECSASGAGNNLHIRSANTYNTGIAIVVNSLLTIKDLTDLYKNEQYSKDYMGIDESNVNNGNAPYSDHKALFLAGQLGFITKEYYIQSDNFDLNECSSSSPCKTINYILSKSLPTGFVKGLSISIINLLSETCDQTNMIISSETQHNNIITIQSDGFISKGTEYTKYSILTSLFDATLFTISNTGRLKLFGLHFDNLNPSSTNPLISIQSDNRENPEVTIKDCIFEQINPEMNSLSHSLIKVSGGPFIVENTIIQNYEFINGQRVIDYDSSRQYLVDIVNSEFKNINQICTSSNDGGAAISGNDIVEVLLRIRDQSKFNNITSNENGGAIYITGYYITIEINRVSFIKCKGISGGAIFVYSFLHFSFTIENQSEFKQCEIIGNNEEQGGGAIYLMQTWGYRDNQFNIRNSIFEECKGNNNRGGALQITLTDTQSVIDGVQFINCQGSRGGSICGIIQNSNALIENTQFESSNSNSDGGSIFAQIDDYGSLSINQTRFIGSSCRQPGSGGAIAIVQQNSNSYISITESSFTNCKTLPGSSRYGWGGAIYISTLITATDLSSTNFQLIQLNFTNCKASGAGNNLHILSDDTTAVGNQIKTGSLLTVKDLSDPPNIISDLYTNEWYCFDYMGINQSKVGDGYALFTVHEPLFISPSLTPKFNDPYVVDAEYGKDHPICGNTRLKCYTIKYILNIDRTQVIEYPSNLATINIELQSNTQLENGIMIDSNTPIGNNFKIQSSGYTSGGTDYIKRQIQTSSFSSSLFTISGTSHLELLGLHFDNLNPSSTAPLISTSQSYYRQNPQVTIKDCIFEQINPQSNSLSHSLIITSGGALLIENTLIQNYEFINGQRFIELGQTGFYLVDVVNTEFNNIHQVTNNQQGGAAISGNFDYGNILRIRDQCKFNNITSNGNGGAIYCRGEIFNIEINRVSFIKCKGISSGAIFASSEVRLSFTIENQSEFKQCEIFGNDENQGGGAIYLITLERGYDNNQFNIRNSVFEECKGNNNKGGALQITLKNLKNTFNIDGLQFINCQGSSGGAINYQSEGSKLTIKGSSSFTSCSSISNPGGAIHSILNNGESTLIENSQFESCNSANSDGGSIFASINNESLSINQVRFIGSSCSQPGSGGAIAIVQQNSNSYISITESSFTNCKTLPGSSNQYGWGGAIYINISYNPPSLTATNFQLTDLSFTNCKASGAGNNLHILSPDSHATGQVIKNENFLTVKDQYYQPNIIYDLYTSPQYAYDYMGINESIETDNLGTIDLDHHNPLFEQLFISNVPNPSYIDAFNGKDIKFCGWQSSKCKTTKYATERNPTPLSGIIPTDSTYSIILTSNTESDTDIQIMSTTLLKGHVVIQTEGYNPIEDYTKQSILTSSFSRSLFTITGNGHLELLGLHFDNLQSLSNNPLISISIDSDDTPQLLIEDCEFIQESDSYSAYSLSHSIISISGGIMKMERTMIESYKLINDTSVINIKQGAEEVSILNCSLRNIQKNGENIGGIIELYKNIGTQNEEQQMNVRIETSSFIQPIGTISSNIAISSPFIHASFGKLEIISCSFGSEDEFSQLGSFTISIEAECSKLIISNTNFTKLLSGGISLETGQGSQASIESCQFTNCGNGSQIAGAVYAVGLPGDNLGSVSITDSQFILCSGQLAGGIILGDNVIPLNMKNNSFSMNSITDEKGANDIYFLSKEMLDKAGDLEIVAQGYKYDKTDGFVGEVKISGFDANFAQYLDCKSEGKEDCGEIPCGGTKEQTVKSCKETIKEEEIKEKKKLSGGAIAGIVIGEVVVIVAIAIIKIVVVIYKKKNNQNSKKHGGSSLEMNANRW</sequence>
<feature type="transmembrane region" description="Helical" evidence="1">
    <location>
        <begin position="2223"/>
        <end position="2248"/>
    </location>
</feature>
<organism evidence="2 3">
    <name type="scientific">Streblomastix strix</name>
    <dbReference type="NCBI Taxonomy" id="222440"/>
    <lineage>
        <taxon>Eukaryota</taxon>
        <taxon>Metamonada</taxon>
        <taxon>Preaxostyla</taxon>
        <taxon>Oxymonadida</taxon>
        <taxon>Streblomastigidae</taxon>
        <taxon>Streblomastix</taxon>
    </lineage>
</organism>
<dbReference type="PANTHER" id="PTHR11319">
    <property type="entry name" value="G PROTEIN-COUPLED RECEPTOR-RELATED"/>
    <property type="match status" value="1"/>
</dbReference>
<evidence type="ECO:0000256" key="1">
    <source>
        <dbReference type="SAM" id="Phobius"/>
    </source>
</evidence>
<gene>
    <name evidence="2" type="ORF">EZS28_008178</name>
</gene>
<dbReference type="SMART" id="SM00710">
    <property type="entry name" value="PbH1"/>
    <property type="match status" value="10"/>
</dbReference>